<keyword evidence="5" id="KW-0808">Transferase</keyword>
<evidence type="ECO:0000313" key="12">
    <source>
        <dbReference type="EMBL" id="ODQ68128.1"/>
    </source>
</evidence>
<dbReference type="Gene3D" id="2.170.270.10">
    <property type="entry name" value="SET domain"/>
    <property type="match status" value="1"/>
</dbReference>
<dbReference type="AlphaFoldDB" id="A0A1E3PS70"/>
<protein>
    <recommendedName>
        <fullName evidence="3">Histone-lysine N-methyltransferase, H3 lysine-4 specific</fullName>
        <ecNumber evidence="2">2.1.1.354</ecNumber>
    </recommendedName>
    <alternativeName>
        <fullName evidence="9">SET domain-containing protein 1</fullName>
    </alternativeName>
</protein>
<keyword evidence="7" id="KW-0156">Chromatin regulator</keyword>
<evidence type="ECO:0000313" key="13">
    <source>
        <dbReference type="Proteomes" id="UP000095009"/>
    </source>
</evidence>
<comment type="subcellular location">
    <subcellularLocation>
        <location evidence="1">Nucleus</location>
    </subcellularLocation>
</comment>
<dbReference type="EC" id="2.1.1.354" evidence="2"/>
<keyword evidence="4" id="KW-0489">Methyltransferase</keyword>
<name>A0A1E3PS70_9ASCO</name>
<evidence type="ECO:0000256" key="9">
    <source>
        <dbReference type="ARBA" id="ARBA00030093"/>
    </source>
</evidence>
<dbReference type="PROSITE" id="PS50280">
    <property type="entry name" value="SET"/>
    <property type="match status" value="1"/>
</dbReference>
<dbReference type="SMART" id="SM00317">
    <property type="entry name" value="SET"/>
    <property type="match status" value="1"/>
</dbReference>
<dbReference type="GO" id="GO:0140999">
    <property type="term" value="F:histone H3K4 trimethyltransferase activity"/>
    <property type="evidence" value="ECO:0007669"/>
    <property type="project" value="UniProtKB-EC"/>
</dbReference>
<keyword evidence="8" id="KW-0539">Nucleus</keyword>
<dbReference type="Pfam" id="PF11764">
    <property type="entry name" value="N-SET"/>
    <property type="match status" value="1"/>
</dbReference>
<comment type="catalytic activity">
    <reaction evidence="10">
        <text>L-lysyl(4)-[histone H3] + 3 S-adenosyl-L-methionine = N(6),N(6),N(6)-trimethyl-L-lysyl(4)-[histone H3] + 3 S-adenosyl-L-homocysteine + 3 H(+)</text>
        <dbReference type="Rhea" id="RHEA:60260"/>
        <dbReference type="Rhea" id="RHEA-COMP:15537"/>
        <dbReference type="Rhea" id="RHEA-COMP:15547"/>
        <dbReference type="ChEBI" id="CHEBI:15378"/>
        <dbReference type="ChEBI" id="CHEBI:29969"/>
        <dbReference type="ChEBI" id="CHEBI:57856"/>
        <dbReference type="ChEBI" id="CHEBI:59789"/>
        <dbReference type="ChEBI" id="CHEBI:61961"/>
        <dbReference type="EC" id="2.1.1.354"/>
    </reaction>
</comment>
<dbReference type="GO" id="GO:0032259">
    <property type="term" value="P:methylation"/>
    <property type="evidence" value="ECO:0007669"/>
    <property type="project" value="UniProtKB-KW"/>
</dbReference>
<dbReference type="STRING" id="857566.A0A1E3PS70"/>
<sequence>MEGKIDIIDEVKQFMDWPPSTGDSKPVYEDDFSLKLDLDGLQNLVKDDEDIDLIRSVLADTNIANIGDHKYWSWRSKEVKSYNHGFKKVGTVGMETDLYDQFRHTTGSSRSQGYYKVIEADKSIYLPHRRKIHQPIDTLHVNDKSQDATKGIPSSRLNRANNRRLAADINIHKQTFSSETDIFNFNQLMKRRKPVKFARSAIHNWGLYAIEPIAANEMIIEYVGETVRQQVADIRENKYLSSGIGSSYLFRIDENTVVDATKRGGIARFINHCCTPSCTAKIIKV</sequence>
<evidence type="ECO:0000256" key="10">
    <source>
        <dbReference type="ARBA" id="ARBA00047571"/>
    </source>
</evidence>
<accession>A0A1E3PS70</accession>
<dbReference type="SUPFAM" id="SSF82199">
    <property type="entry name" value="SET domain"/>
    <property type="match status" value="1"/>
</dbReference>
<evidence type="ECO:0000256" key="3">
    <source>
        <dbReference type="ARBA" id="ARBA00015839"/>
    </source>
</evidence>
<feature type="non-terminal residue" evidence="12">
    <location>
        <position position="285"/>
    </location>
</feature>
<dbReference type="GO" id="GO:0048188">
    <property type="term" value="C:Set1C/COMPASS complex"/>
    <property type="evidence" value="ECO:0007669"/>
    <property type="project" value="TreeGrafter"/>
</dbReference>
<proteinExistence type="predicted"/>
<evidence type="ECO:0000259" key="11">
    <source>
        <dbReference type="PROSITE" id="PS50280"/>
    </source>
</evidence>
<organism evidence="12 13">
    <name type="scientific">Nadsonia fulvescens var. elongata DSM 6958</name>
    <dbReference type="NCBI Taxonomy" id="857566"/>
    <lineage>
        <taxon>Eukaryota</taxon>
        <taxon>Fungi</taxon>
        <taxon>Dikarya</taxon>
        <taxon>Ascomycota</taxon>
        <taxon>Saccharomycotina</taxon>
        <taxon>Dipodascomycetes</taxon>
        <taxon>Dipodascales</taxon>
        <taxon>Dipodascales incertae sedis</taxon>
        <taxon>Nadsonia</taxon>
    </lineage>
</organism>
<reference evidence="12 13" key="1">
    <citation type="journal article" date="2016" name="Proc. Natl. Acad. Sci. U.S.A.">
        <title>Comparative genomics of biotechnologically important yeasts.</title>
        <authorList>
            <person name="Riley R."/>
            <person name="Haridas S."/>
            <person name="Wolfe K.H."/>
            <person name="Lopes M.R."/>
            <person name="Hittinger C.T."/>
            <person name="Goeker M."/>
            <person name="Salamov A.A."/>
            <person name="Wisecaver J.H."/>
            <person name="Long T.M."/>
            <person name="Calvey C.H."/>
            <person name="Aerts A.L."/>
            <person name="Barry K.W."/>
            <person name="Choi C."/>
            <person name="Clum A."/>
            <person name="Coughlan A.Y."/>
            <person name="Deshpande S."/>
            <person name="Douglass A.P."/>
            <person name="Hanson S.J."/>
            <person name="Klenk H.-P."/>
            <person name="LaButti K.M."/>
            <person name="Lapidus A."/>
            <person name="Lindquist E.A."/>
            <person name="Lipzen A.M."/>
            <person name="Meier-Kolthoff J.P."/>
            <person name="Ohm R.A."/>
            <person name="Otillar R.P."/>
            <person name="Pangilinan J.L."/>
            <person name="Peng Y."/>
            <person name="Rokas A."/>
            <person name="Rosa C.A."/>
            <person name="Scheuner C."/>
            <person name="Sibirny A.A."/>
            <person name="Slot J.C."/>
            <person name="Stielow J.B."/>
            <person name="Sun H."/>
            <person name="Kurtzman C.P."/>
            <person name="Blackwell M."/>
            <person name="Grigoriev I.V."/>
            <person name="Jeffries T.W."/>
        </authorList>
    </citation>
    <scope>NUCLEOTIDE SEQUENCE [LARGE SCALE GENOMIC DNA]</scope>
    <source>
        <strain evidence="12 13">DSM 6958</strain>
    </source>
</reference>
<dbReference type="InterPro" id="IPR046341">
    <property type="entry name" value="SET_dom_sf"/>
</dbReference>
<dbReference type="SMART" id="SM01291">
    <property type="entry name" value="N-SET"/>
    <property type="match status" value="1"/>
</dbReference>
<keyword evidence="13" id="KW-1185">Reference proteome</keyword>
<evidence type="ECO:0000256" key="4">
    <source>
        <dbReference type="ARBA" id="ARBA00022603"/>
    </source>
</evidence>
<evidence type="ECO:0000256" key="8">
    <source>
        <dbReference type="ARBA" id="ARBA00023242"/>
    </source>
</evidence>
<dbReference type="OrthoDB" id="308383at2759"/>
<gene>
    <name evidence="12" type="ORF">NADFUDRAFT_81181</name>
</gene>
<dbReference type="InterPro" id="IPR044570">
    <property type="entry name" value="Set1-like"/>
</dbReference>
<evidence type="ECO:0000256" key="5">
    <source>
        <dbReference type="ARBA" id="ARBA00022679"/>
    </source>
</evidence>
<dbReference type="PANTHER" id="PTHR45814:SF2">
    <property type="entry name" value="HISTONE-LYSINE N-METHYLTRANSFERASE SETD1"/>
    <property type="match status" value="1"/>
</dbReference>
<evidence type="ECO:0000256" key="6">
    <source>
        <dbReference type="ARBA" id="ARBA00022691"/>
    </source>
</evidence>
<keyword evidence="6" id="KW-0949">S-adenosyl-L-methionine</keyword>
<dbReference type="EMBL" id="KV454406">
    <property type="protein sequence ID" value="ODQ68128.1"/>
    <property type="molecule type" value="Genomic_DNA"/>
</dbReference>
<dbReference type="InterPro" id="IPR001214">
    <property type="entry name" value="SET_dom"/>
</dbReference>
<evidence type="ECO:0000256" key="7">
    <source>
        <dbReference type="ARBA" id="ARBA00022853"/>
    </source>
</evidence>
<evidence type="ECO:0000256" key="1">
    <source>
        <dbReference type="ARBA" id="ARBA00004123"/>
    </source>
</evidence>
<dbReference type="PANTHER" id="PTHR45814">
    <property type="entry name" value="HISTONE-LYSINE N-METHYLTRANSFERASE SETD1"/>
    <property type="match status" value="1"/>
</dbReference>
<evidence type="ECO:0000256" key="2">
    <source>
        <dbReference type="ARBA" id="ARBA00012182"/>
    </source>
</evidence>
<dbReference type="InterPro" id="IPR024657">
    <property type="entry name" value="COMPASS_Set1_N-SET"/>
</dbReference>
<dbReference type="Pfam" id="PF00856">
    <property type="entry name" value="SET"/>
    <property type="match status" value="1"/>
</dbReference>
<dbReference type="Proteomes" id="UP000095009">
    <property type="component" value="Unassembled WGS sequence"/>
</dbReference>
<feature type="domain" description="SET" evidence="11">
    <location>
        <begin position="193"/>
        <end position="285"/>
    </location>
</feature>